<keyword evidence="1" id="KW-0808">Transferase</keyword>
<protein>
    <submittedName>
        <fullName evidence="1">Cob(I)yrinic acid a,c-diamide adenosyltransferase</fullName>
    </submittedName>
</protein>
<name>A0A2M8Q6A8_9CHLR</name>
<accession>A0A2M8Q6A8</accession>
<evidence type="ECO:0000313" key="1">
    <source>
        <dbReference type="EMBL" id="PJF45330.1"/>
    </source>
</evidence>
<reference evidence="1 2" key="1">
    <citation type="submission" date="2017-11" db="EMBL/GenBank/DDBJ databases">
        <title>Evolution of Phototrophy in the Chloroflexi Phylum Driven by Horizontal Gene Transfer.</title>
        <authorList>
            <person name="Ward L.M."/>
            <person name="Hemp J."/>
            <person name="Shih P.M."/>
            <person name="Mcglynn S.E."/>
            <person name="Fischer W."/>
        </authorList>
    </citation>
    <scope>NUCLEOTIDE SEQUENCE [LARGE SCALE GENOMIC DNA]</scope>
    <source>
        <strain evidence="1">JP3_7</strain>
    </source>
</reference>
<feature type="non-terminal residue" evidence="1">
    <location>
        <position position="1"/>
    </location>
</feature>
<gene>
    <name evidence="1" type="ORF">CUN48_19430</name>
</gene>
<comment type="caution">
    <text evidence="1">The sequence shown here is derived from an EMBL/GenBank/DDBJ whole genome shotgun (WGS) entry which is preliminary data.</text>
</comment>
<dbReference type="Proteomes" id="UP000230790">
    <property type="component" value="Unassembled WGS sequence"/>
</dbReference>
<organism evidence="1 2">
    <name type="scientific">Candidatus Thermofonsia Clade 3 bacterium</name>
    <dbReference type="NCBI Taxonomy" id="2364212"/>
    <lineage>
        <taxon>Bacteria</taxon>
        <taxon>Bacillati</taxon>
        <taxon>Chloroflexota</taxon>
        <taxon>Candidatus Thermofontia</taxon>
        <taxon>Candidatus Thermofonsia Clade 3</taxon>
    </lineage>
</organism>
<dbReference type="AlphaFoldDB" id="A0A2M8Q6A8"/>
<dbReference type="InterPro" id="IPR003724">
    <property type="entry name" value="CblAdoTrfase_CobA"/>
</dbReference>
<dbReference type="GO" id="GO:0009236">
    <property type="term" value="P:cobalamin biosynthetic process"/>
    <property type="evidence" value="ECO:0007669"/>
    <property type="project" value="InterPro"/>
</dbReference>
<dbReference type="Gene3D" id="3.40.50.300">
    <property type="entry name" value="P-loop containing nucleotide triphosphate hydrolases"/>
    <property type="match status" value="1"/>
</dbReference>
<dbReference type="Pfam" id="PF02572">
    <property type="entry name" value="CobA_CobO_BtuR"/>
    <property type="match status" value="1"/>
</dbReference>
<proteinExistence type="predicted"/>
<dbReference type="InterPro" id="IPR027417">
    <property type="entry name" value="P-loop_NTPase"/>
</dbReference>
<evidence type="ECO:0000313" key="2">
    <source>
        <dbReference type="Proteomes" id="UP000230790"/>
    </source>
</evidence>
<dbReference type="GO" id="GO:0008817">
    <property type="term" value="F:corrinoid adenosyltransferase activity"/>
    <property type="evidence" value="ECO:0007669"/>
    <property type="project" value="InterPro"/>
</dbReference>
<dbReference type="GO" id="GO:0005524">
    <property type="term" value="F:ATP binding"/>
    <property type="evidence" value="ECO:0007669"/>
    <property type="project" value="InterPro"/>
</dbReference>
<dbReference type="EMBL" id="PGTN01001202">
    <property type="protein sequence ID" value="PJF45330.1"/>
    <property type="molecule type" value="Genomic_DNA"/>
</dbReference>
<sequence length="25" mass="3000">LVTEMREIKHPYRDQGIRAQPGIEY</sequence>